<dbReference type="Proteomes" id="UP000019141">
    <property type="component" value="Unassembled WGS sequence"/>
</dbReference>
<gene>
    <name evidence="1" type="ORF">ETSY1_46170</name>
</gene>
<sequence length="61" mass="7046">MRFFFTIELLIARCHVFFPTQSDFNAMFHTGLSGALNRHSTDIQHPLNFVHQSKPIRLDSG</sequence>
<evidence type="ECO:0000313" key="2">
    <source>
        <dbReference type="Proteomes" id="UP000019141"/>
    </source>
</evidence>
<dbReference type="HOGENOM" id="CLU_2913817_0_0_7"/>
<evidence type="ECO:0000313" key="1">
    <source>
        <dbReference type="EMBL" id="ETX03770.1"/>
    </source>
</evidence>
<keyword evidence="2" id="KW-1185">Reference proteome</keyword>
<protein>
    <submittedName>
        <fullName evidence="1">Uncharacterized protein</fullName>
    </submittedName>
</protein>
<name>W4M0T2_ENTF1</name>
<geneLocation type="plasmid" evidence="1">
    <name>pTSY</name>
</geneLocation>
<reference evidence="1 2" key="1">
    <citation type="journal article" date="2014" name="Nature">
        <title>An environmental bacterial taxon with a large and distinct metabolic repertoire.</title>
        <authorList>
            <person name="Wilson M.C."/>
            <person name="Mori T."/>
            <person name="Ruckert C."/>
            <person name="Uria A.R."/>
            <person name="Helf M.J."/>
            <person name="Takada K."/>
            <person name="Gernert C."/>
            <person name="Steffens U.A."/>
            <person name="Heycke N."/>
            <person name="Schmitt S."/>
            <person name="Rinke C."/>
            <person name="Helfrich E.J."/>
            <person name="Brachmann A.O."/>
            <person name="Gurgui C."/>
            <person name="Wakimoto T."/>
            <person name="Kracht M."/>
            <person name="Crusemann M."/>
            <person name="Hentschel U."/>
            <person name="Abe I."/>
            <person name="Matsunaga S."/>
            <person name="Kalinowski J."/>
            <person name="Takeyama H."/>
            <person name="Piel J."/>
        </authorList>
    </citation>
    <scope>NUCLEOTIDE SEQUENCE [LARGE SCALE GENOMIC DNA]</scope>
    <source>
        <strain evidence="2">TSY1</strain>
        <plasmid evidence="1">pTSY</plasmid>
    </source>
</reference>
<accession>W4M0T2</accession>
<dbReference type="AlphaFoldDB" id="W4M0T2"/>
<keyword evidence="1" id="KW-0614">Plasmid</keyword>
<proteinExistence type="predicted"/>
<comment type="caution">
    <text evidence="1">The sequence shown here is derived from an EMBL/GenBank/DDBJ whole genome shotgun (WGS) entry which is preliminary data.</text>
</comment>
<organism evidence="1 2">
    <name type="scientific">Entotheonella factor</name>
    <dbReference type="NCBI Taxonomy" id="1429438"/>
    <lineage>
        <taxon>Bacteria</taxon>
        <taxon>Pseudomonadati</taxon>
        <taxon>Nitrospinota/Tectimicrobiota group</taxon>
        <taxon>Candidatus Tectimicrobiota</taxon>
        <taxon>Candidatus Entotheonellia</taxon>
        <taxon>Candidatus Entotheonellales</taxon>
        <taxon>Candidatus Entotheonellaceae</taxon>
        <taxon>Candidatus Entotheonella</taxon>
    </lineage>
</organism>
<dbReference type="EMBL" id="AZHW01000005">
    <property type="protein sequence ID" value="ETX03770.1"/>
    <property type="molecule type" value="Genomic_DNA"/>
</dbReference>